<sequence length="312" mass="37313">MKSILLIIPYFGKWPLWFEAFLVSVAANPTIKWLCPTDCPIPQQYPENIQFLPTTLGQLNIHVNKVVGAKVPLNPRKFCDLKPAYGEIFENEVNGHDFWGICDMDIVWGDIRKFVTPQILSTYSIISSRKENISGHFTLFRNNPAINRLYKQLPDYKNLFEVPEFRWTDEVVLSDYLQKHNDGKDLGINVYWPSVLCNQERGRDSHQEYYLDRWRWQDGKMLNTKTGEEVMYLHFINWKRTMRASEIKYADNPKQFYISYNRMHYKRHSNFEQRWNGITNLFNGYQRREYRRIKKKKAASLIKRIKRKININ</sequence>
<dbReference type="AlphaFoldDB" id="A0A137RG37"/>
<keyword evidence="2" id="KW-1185">Reference proteome</keyword>
<dbReference type="Pfam" id="PF20330">
    <property type="entry name" value="DUF6625"/>
    <property type="match status" value="1"/>
</dbReference>
<dbReference type="STRING" id="1548749.LS48_11855"/>
<comment type="caution">
    <text evidence="1">The sequence shown here is derived from an EMBL/GenBank/DDBJ whole genome shotgun (WGS) entry which is preliminary data.</text>
</comment>
<dbReference type="Proteomes" id="UP000070138">
    <property type="component" value="Unassembled WGS sequence"/>
</dbReference>
<evidence type="ECO:0000313" key="1">
    <source>
        <dbReference type="EMBL" id="KXN98431.1"/>
    </source>
</evidence>
<dbReference type="EMBL" id="JRWG01000007">
    <property type="protein sequence ID" value="KXN98431.1"/>
    <property type="molecule type" value="Genomic_DNA"/>
</dbReference>
<protein>
    <recommendedName>
        <fullName evidence="3">Glycosyl transferase</fullName>
    </recommendedName>
</protein>
<dbReference type="OrthoDB" id="1910631at2"/>
<dbReference type="RefSeq" id="WP_062622725.1">
    <property type="nucleotide sequence ID" value="NZ_JRWG01000007.1"/>
</dbReference>
<gene>
    <name evidence="1" type="ORF">LS48_11855</name>
</gene>
<dbReference type="InterPro" id="IPR046733">
    <property type="entry name" value="DUF6625"/>
</dbReference>
<proteinExistence type="predicted"/>
<accession>A0A137RG37</accession>
<reference evidence="1 2" key="2">
    <citation type="journal article" date="2016" name="Int. J. Syst. Evol. Microbiol.">
        <title>Vitellibacter aquimaris sp. nov., a marine bacterium isolated from seawater.</title>
        <authorList>
            <person name="Thevarajoo S."/>
            <person name="Selvaratnam C."/>
            <person name="Goh K.M."/>
            <person name="Hong K.W."/>
            <person name="Chan X.Y."/>
            <person name="Chan K.G."/>
            <person name="Chong C.S."/>
        </authorList>
    </citation>
    <scope>NUCLEOTIDE SEQUENCE [LARGE SCALE GENOMIC DNA]</scope>
    <source>
        <strain evidence="1 2">D-24</strain>
    </source>
</reference>
<evidence type="ECO:0008006" key="3">
    <source>
        <dbReference type="Google" id="ProtNLM"/>
    </source>
</evidence>
<organism evidence="1 2">
    <name type="scientific">Aequorivita aquimaris</name>
    <dbReference type="NCBI Taxonomy" id="1548749"/>
    <lineage>
        <taxon>Bacteria</taxon>
        <taxon>Pseudomonadati</taxon>
        <taxon>Bacteroidota</taxon>
        <taxon>Flavobacteriia</taxon>
        <taxon>Flavobacteriales</taxon>
        <taxon>Flavobacteriaceae</taxon>
        <taxon>Aequorivita</taxon>
    </lineage>
</organism>
<evidence type="ECO:0000313" key="2">
    <source>
        <dbReference type="Proteomes" id="UP000070138"/>
    </source>
</evidence>
<name>A0A137RG37_9FLAO</name>
<reference evidence="2" key="1">
    <citation type="submission" date="2014-10" db="EMBL/GenBank/DDBJ databases">
        <title>Genome sequencing of Vitellibacter sp. D-24.</title>
        <authorList>
            <person name="Thevarajoo S."/>
            <person name="Selvaratnam C."/>
            <person name="Goh K.M."/>
            <person name="Chong C.S."/>
        </authorList>
    </citation>
    <scope>NUCLEOTIDE SEQUENCE [LARGE SCALE GENOMIC DNA]</scope>
    <source>
        <strain evidence="2">D-24</strain>
    </source>
</reference>